<evidence type="ECO:0000313" key="3">
    <source>
        <dbReference type="Proteomes" id="UP000238650"/>
    </source>
</evidence>
<sequence>MSDTEMRPGPAGEGSASGDELLGRLDLIEAQPLAERAARFERLHEELLAELQRGDHGGS</sequence>
<accession>A0A2S9QLX7</accession>
<evidence type="ECO:0000256" key="1">
    <source>
        <dbReference type="SAM" id="MobiDB-lite"/>
    </source>
</evidence>
<reference evidence="2 3" key="1">
    <citation type="journal article" date="2017" name="New Microbes New Infect">
        <title>Genome sequence of 'Leucobacter massiliensis' sp. nov. isolated from human pharynx after travel to the 2014 Hajj.</title>
        <authorList>
            <person name="Leangapichart T."/>
            <person name="Gautret P."/>
            <person name="Nguyen T.T."/>
            <person name="Armstrong N."/>
            <person name="Rolain J.M."/>
        </authorList>
    </citation>
    <scope>NUCLEOTIDE SEQUENCE [LARGE SCALE GENOMIC DNA]</scope>
    <source>
        <strain evidence="2 3">122RC15</strain>
    </source>
</reference>
<dbReference type="RefSeq" id="WP_105805941.1">
    <property type="nucleotide sequence ID" value="NZ_MWZD01000018.1"/>
</dbReference>
<organism evidence="2 3">
    <name type="scientific">Leucobacter massiliensis</name>
    <dbReference type="NCBI Taxonomy" id="1686285"/>
    <lineage>
        <taxon>Bacteria</taxon>
        <taxon>Bacillati</taxon>
        <taxon>Actinomycetota</taxon>
        <taxon>Actinomycetes</taxon>
        <taxon>Micrococcales</taxon>
        <taxon>Microbacteriaceae</taxon>
        <taxon>Leucobacter</taxon>
    </lineage>
</organism>
<dbReference type="AlphaFoldDB" id="A0A2S9QLX7"/>
<proteinExistence type="predicted"/>
<dbReference type="Proteomes" id="UP000238650">
    <property type="component" value="Unassembled WGS sequence"/>
</dbReference>
<name>A0A2S9QLX7_9MICO</name>
<feature type="region of interest" description="Disordered" evidence="1">
    <location>
        <begin position="1"/>
        <end position="20"/>
    </location>
</feature>
<evidence type="ECO:0000313" key="2">
    <source>
        <dbReference type="EMBL" id="PRI10592.1"/>
    </source>
</evidence>
<gene>
    <name evidence="2" type="ORF">B4915_11395</name>
</gene>
<dbReference type="EMBL" id="MWZD01000018">
    <property type="protein sequence ID" value="PRI10592.1"/>
    <property type="molecule type" value="Genomic_DNA"/>
</dbReference>
<protein>
    <submittedName>
        <fullName evidence="2">Uncharacterized protein</fullName>
    </submittedName>
</protein>
<keyword evidence="3" id="KW-1185">Reference proteome</keyword>
<comment type="caution">
    <text evidence="2">The sequence shown here is derived from an EMBL/GenBank/DDBJ whole genome shotgun (WGS) entry which is preliminary data.</text>
</comment>
<dbReference type="OrthoDB" id="5125441at2"/>